<dbReference type="InterPro" id="IPR036282">
    <property type="entry name" value="Glutathione-S-Trfase_C_sf"/>
</dbReference>
<name>A0A1D7U780_9HYPH</name>
<organism evidence="2 3">
    <name type="scientific">Bosea vaviloviae</name>
    <dbReference type="NCBI Taxonomy" id="1526658"/>
    <lineage>
        <taxon>Bacteria</taxon>
        <taxon>Pseudomonadati</taxon>
        <taxon>Pseudomonadota</taxon>
        <taxon>Alphaproteobacteria</taxon>
        <taxon>Hyphomicrobiales</taxon>
        <taxon>Boseaceae</taxon>
        <taxon>Bosea</taxon>
    </lineage>
</organism>
<gene>
    <name evidence="2" type="ORF">BHK69_24845</name>
</gene>
<dbReference type="OrthoDB" id="9799538at2"/>
<dbReference type="InterPro" id="IPR004045">
    <property type="entry name" value="Glutathione_S-Trfase_N"/>
</dbReference>
<dbReference type="Pfam" id="PF13409">
    <property type="entry name" value="GST_N_2"/>
    <property type="match status" value="1"/>
</dbReference>
<proteinExistence type="predicted"/>
<evidence type="ECO:0000313" key="2">
    <source>
        <dbReference type="EMBL" id="AOO83245.1"/>
    </source>
</evidence>
<dbReference type="SUPFAM" id="SSF52833">
    <property type="entry name" value="Thioredoxin-like"/>
    <property type="match status" value="1"/>
</dbReference>
<dbReference type="GO" id="GO:0016034">
    <property type="term" value="F:maleylacetoacetate isomerase activity"/>
    <property type="evidence" value="ECO:0007669"/>
    <property type="project" value="TreeGrafter"/>
</dbReference>
<reference evidence="2 3" key="1">
    <citation type="journal article" date="2015" name="Antonie Van Leeuwenhoek">
        <title>Bosea vaviloviae sp. nov., a new species of slow-growing rhizobia isolated from nodules of the relict species Vavilovia formosa (Stev.) Fed.</title>
        <authorList>
            <person name="Safronova V.I."/>
            <person name="Kuznetsova I.G."/>
            <person name="Sazanova A.L."/>
            <person name="Kimeklis A.K."/>
            <person name="Belimov A.A."/>
            <person name="Andronov E.E."/>
            <person name="Pinaev A.G."/>
            <person name="Chizhevskaya E.P."/>
            <person name="Pukhaev A.R."/>
            <person name="Popov K.P."/>
            <person name="Willems A."/>
            <person name="Tikhonovich I.A."/>
        </authorList>
    </citation>
    <scope>NUCLEOTIDE SEQUENCE [LARGE SCALE GENOMIC DNA]</scope>
    <source>
        <strain evidence="2 3">Vaf18</strain>
    </source>
</reference>
<dbReference type="GO" id="GO:0006559">
    <property type="term" value="P:L-phenylalanine catabolic process"/>
    <property type="evidence" value="ECO:0007669"/>
    <property type="project" value="TreeGrafter"/>
</dbReference>
<keyword evidence="2" id="KW-0808">Transferase</keyword>
<dbReference type="GO" id="GO:0006749">
    <property type="term" value="P:glutathione metabolic process"/>
    <property type="evidence" value="ECO:0007669"/>
    <property type="project" value="TreeGrafter"/>
</dbReference>
<dbReference type="PANTHER" id="PTHR42673:SF4">
    <property type="entry name" value="MALEYLACETOACETATE ISOMERASE"/>
    <property type="match status" value="1"/>
</dbReference>
<dbReference type="STRING" id="1526658.BHK69_24845"/>
<dbReference type="Proteomes" id="UP000094969">
    <property type="component" value="Chromosome"/>
</dbReference>
<dbReference type="GO" id="GO:0004364">
    <property type="term" value="F:glutathione transferase activity"/>
    <property type="evidence" value="ECO:0007669"/>
    <property type="project" value="TreeGrafter"/>
</dbReference>
<sequence>MKLLIGNKCYSSWSLRAWLLMRAKGIAFEEVLIPLDQPGFKEAILAHAPGSGGTMPMLIDGEVAVWETLAIFEYLHESYPTHGIWPRDTAARAHARAAVSEMHAGFMALRSTCPMNLGKRFASRDRGAAVARDVARINALWRTARERFGMPAGGPYLYGEFCAADAMFAPVASRLDTYGIAVDSLCQDYRDVVLAHPAYRDWLEAALVEPWILDQDEVDEPALVDLRHV</sequence>
<protein>
    <submittedName>
        <fullName evidence="2">Glutathione S-transferase</fullName>
    </submittedName>
</protein>
<evidence type="ECO:0000313" key="3">
    <source>
        <dbReference type="Proteomes" id="UP000094969"/>
    </source>
</evidence>
<dbReference type="Gene3D" id="1.20.1050.10">
    <property type="match status" value="1"/>
</dbReference>
<dbReference type="PROSITE" id="PS50404">
    <property type="entry name" value="GST_NTER"/>
    <property type="match status" value="1"/>
</dbReference>
<keyword evidence="3" id="KW-1185">Reference proteome</keyword>
<dbReference type="KEGG" id="bvv:BHK69_24845"/>
<dbReference type="RefSeq" id="WP_069692445.1">
    <property type="nucleotide sequence ID" value="NZ_CP017147.1"/>
</dbReference>
<evidence type="ECO:0000259" key="1">
    <source>
        <dbReference type="PROSITE" id="PS50404"/>
    </source>
</evidence>
<dbReference type="CDD" id="cd03043">
    <property type="entry name" value="GST_N_1"/>
    <property type="match status" value="1"/>
</dbReference>
<dbReference type="Gene3D" id="3.40.30.10">
    <property type="entry name" value="Glutaredoxin"/>
    <property type="match status" value="1"/>
</dbReference>
<accession>A0A1D7U780</accession>
<dbReference type="SFLD" id="SFLDS00019">
    <property type="entry name" value="Glutathione_Transferase_(cytos"/>
    <property type="match status" value="1"/>
</dbReference>
<feature type="domain" description="GST N-terminal" evidence="1">
    <location>
        <begin position="1"/>
        <end position="83"/>
    </location>
</feature>
<dbReference type="InterPro" id="IPR036249">
    <property type="entry name" value="Thioredoxin-like_sf"/>
</dbReference>
<dbReference type="PANTHER" id="PTHR42673">
    <property type="entry name" value="MALEYLACETOACETATE ISOMERASE"/>
    <property type="match status" value="1"/>
</dbReference>
<dbReference type="InterPro" id="IPR040079">
    <property type="entry name" value="Glutathione_S-Trfase"/>
</dbReference>
<dbReference type="CDD" id="cd03194">
    <property type="entry name" value="GST_C_3"/>
    <property type="match status" value="1"/>
</dbReference>
<dbReference type="AlphaFoldDB" id="A0A1D7U780"/>
<dbReference type="SUPFAM" id="SSF47616">
    <property type="entry name" value="GST C-terminal domain-like"/>
    <property type="match status" value="1"/>
</dbReference>
<dbReference type="EMBL" id="CP017147">
    <property type="protein sequence ID" value="AOO83245.1"/>
    <property type="molecule type" value="Genomic_DNA"/>
</dbReference>